<evidence type="ECO:0000256" key="1">
    <source>
        <dbReference type="ARBA" id="ARBA00010879"/>
    </source>
</evidence>
<evidence type="ECO:0000256" key="2">
    <source>
        <dbReference type="ARBA" id="ARBA00012180"/>
    </source>
</evidence>
<dbReference type="AlphaFoldDB" id="A0A151MRE7"/>
<dbReference type="SUPFAM" id="SSF56672">
    <property type="entry name" value="DNA/RNA polymerases"/>
    <property type="match status" value="1"/>
</dbReference>
<organism evidence="4 5">
    <name type="scientific">Alligator mississippiensis</name>
    <name type="common">American alligator</name>
    <dbReference type="NCBI Taxonomy" id="8496"/>
    <lineage>
        <taxon>Eukaryota</taxon>
        <taxon>Metazoa</taxon>
        <taxon>Chordata</taxon>
        <taxon>Craniata</taxon>
        <taxon>Vertebrata</taxon>
        <taxon>Euteleostomi</taxon>
        <taxon>Archelosauria</taxon>
        <taxon>Archosauria</taxon>
        <taxon>Crocodylia</taxon>
        <taxon>Alligatoridae</taxon>
        <taxon>Alligatorinae</taxon>
        <taxon>Alligator</taxon>
    </lineage>
</organism>
<proteinExistence type="inferred from homology"/>
<comment type="similarity">
    <text evidence="1">Belongs to the beta type-B retroviral polymerase family. HERV class-II K(HML-2) pol subfamily.</text>
</comment>
<feature type="domain" description="Reverse transcriptase" evidence="3">
    <location>
        <begin position="21"/>
        <end position="82"/>
    </location>
</feature>
<dbReference type="InterPro" id="IPR043128">
    <property type="entry name" value="Rev_trsase/Diguanyl_cyclase"/>
</dbReference>
<evidence type="ECO:0000259" key="3">
    <source>
        <dbReference type="Pfam" id="PF00078"/>
    </source>
</evidence>
<dbReference type="EMBL" id="AKHW03005442">
    <property type="protein sequence ID" value="KYO27043.1"/>
    <property type="molecule type" value="Genomic_DNA"/>
</dbReference>
<dbReference type="InterPro" id="IPR043502">
    <property type="entry name" value="DNA/RNA_pol_sf"/>
</dbReference>
<protein>
    <recommendedName>
        <fullName evidence="2">ribonuclease H</fullName>
        <ecNumber evidence="2">3.1.26.4</ecNumber>
    </recommendedName>
</protein>
<comment type="caution">
    <text evidence="4">The sequence shown here is derived from an EMBL/GenBank/DDBJ whole genome shotgun (WGS) entry which is preliminary data.</text>
</comment>
<dbReference type="InterPro" id="IPR000477">
    <property type="entry name" value="RT_dom"/>
</dbReference>
<gene>
    <name evidence="4" type="ORF">Y1Q_0018205</name>
</gene>
<keyword evidence="5" id="KW-1185">Reference proteome</keyword>
<accession>A0A151MRE7</accession>
<dbReference type="GO" id="GO:0004523">
    <property type="term" value="F:RNA-DNA hybrid ribonuclease activity"/>
    <property type="evidence" value="ECO:0007669"/>
    <property type="project" value="UniProtKB-EC"/>
</dbReference>
<evidence type="ECO:0000313" key="5">
    <source>
        <dbReference type="Proteomes" id="UP000050525"/>
    </source>
</evidence>
<dbReference type="Proteomes" id="UP000050525">
    <property type="component" value="Unassembled WGS sequence"/>
</dbReference>
<reference evidence="4 5" key="1">
    <citation type="journal article" date="2012" name="Genome Biol.">
        <title>Sequencing three crocodilian genomes to illuminate the evolution of archosaurs and amniotes.</title>
        <authorList>
            <person name="St John J.A."/>
            <person name="Braun E.L."/>
            <person name="Isberg S.R."/>
            <person name="Miles L.G."/>
            <person name="Chong A.Y."/>
            <person name="Gongora J."/>
            <person name="Dalzell P."/>
            <person name="Moran C."/>
            <person name="Bed'hom B."/>
            <person name="Abzhanov A."/>
            <person name="Burgess S.C."/>
            <person name="Cooksey A.M."/>
            <person name="Castoe T.A."/>
            <person name="Crawford N.G."/>
            <person name="Densmore L.D."/>
            <person name="Drew J.C."/>
            <person name="Edwards S.V."/>
            <person name="Faircloth B.C."/>
            <person name="Fujita M.K."/>
            <person name="Greenwold M.J."/>
            <person name="Hoffmann F.G."/>
            <person name="Howard J.M."/>
            <person name="Iguchi T."/>
            <person name="Janes D.E."/>
            <person name="Khan S.Y."/>
            <person name="Kohno S."/>
            <person name="de Koning A.J."/>
            <person name="Lance S.L."/>
            <person name="McCarthy F.M."/>
            <person name="McCormack J.E."/>
            <person name="Merchant M.E."/>
            <person name="Peterson D.G."/>
            <person name="Pollock D.D."/>
            <person name="Pourmand N."/>
            <person name="Raney B.J."/>
            <person name="Roessler K.A."/>
            <person name="Sanford J.R."/>
            <person name="Sawyer R.H."/>
            <person name="Schmidt C.J."/>
            <person name="Triplett E.W."/>
            <person name="Tuberville T.D."/>
            <person name="Venegas-Anaya M."/>
            <person name="Howard J.T."/>
            <person name="Jarvis E.D."/>
            <person name="Guillette L.J.Jr."/>
            <person name="Glenn T.C."/>
            <person name="Green R.E."/>
            <person name="Ray D.A."/>
        </authorList>
    </citation>
    <scope>NUCLEOTIDE SEQUENCE [LARGE SCALE GENOMIC DNA]</scope>
    <source>
        <strain evidence="4">KSC_2009_1</strain>
    </source>
</reference>
<dbReference type="Gene3D" id="3.30.70.270">
    <property type="match status" value="1"/>
</dbReference>
<dbReference type="Pfam" id="PF00078">
    <property type="entry name" value="RVT_1"/>
    <property type="match status" value="1"/>
</dbReference>
<sequence length="149" mass="16739">MKTRNSSGYGPQNSGKDRHGVVLASRLMDNLLAPHAAYAVAYIDDIIIFTPSWEQHLKALIAVLGELRTAGLTANPKKYRCIRLCPGSGITPEMWTRRVPYCFHQPKTQPYGDQGRRSSLTDIHPDGEWTGRWSPVEHHAKQLSTRTLC</sequence>
<dbReference type="EC" id="3.1.26.4" evidence="2"/>
<name>A0A151MRE7_ALLMI</name>
<evidence type="ECO:0000313" key="4">
    <source>
        <dbReference type="EMBL" id="KYO27043.1"/>
    </source>
</evidence>